<keyword evidence="4" id="KW-1185">Reference proteome</keyword>
<feature type="transmembrane region" description="Helical" evidence="1">
    <location>
        <begin position="73"/>
        <end position="90"/>
    </location>
</feature>
<dbReference type="VEuPathDB" id="VectorBase:ISCI015058"/>
<keyword evidence="1" id="KW-1133">Transmembrane helix</keyword>
<evidence type="ECO:0000313" key="4">
    <source>
        <dbReference type="Proteomes" id="UP000001555"/>
    </source>
</evidence>
<sequence length="117" mass="12956">MALNFASFPPFPWSWLTLTTIPSGLCRAAKRLVNVPIVAVVALIGYMVGRLAAKYDLKEKLLPVTDAHVSELLFLYMPVVMFTAAFNLRYQLFWQCFRQCLLLGVGGLGESAGDSVE</sequence>
<dbReference type="EMBL" id="ABJB010958725">
    <property type="status" value="NOT_ANNOTATED_CDS"/>
    <property type="molecule type" value="Genomic_DNA"/>
</dbReference>
<dbReference type="EnsemblMetazoa" id="ISCW015058-RA">
    <property type="protein sequence ID" value="ISCW015058-PA"/>
    <property type="gene ID" value="ISCW015058"/>
</dbReference>
<evidence type="ECO:0008006" key="5">
    <source>
        <dbReference type="Google" id="ProtNLM"/>
    </source>
</evidence>
<dbReference type="Proteomes" id="UP000001555">
    <property type="component" value="Unassembled WGS sequence"/>
</dbReference>
<dbReference type="InParanoid" id="B7QH55"/>
<dbReference type="VEuPathDB" id="VectorBase:ISCP_013010"/>
<proteinExistence type="predicted"/>
<gene>
    <name evidence="2" type="ORF">IscW_ISCW015058</name>
</gene>
<dbReference type="PaxDb" id="6945-B7QH55"/>
<dbReference type="AlphaFoldDB" id="B7QH55"/>
<reference evidence="3" key="2">
    <citation type="submission" date="2020-05" db="UniProtKB">
        <authorList>
            <consortium name="EnsemblMetazoa"/>
        </authorList>
    </citation>
    <scope>IDENTIFICATION</scope>
    <source>
        <strain evidence="3">wikel</strain>
    </source>
</reference>
<keyword evidence="1" id="KW-0472">Membrane</keyword>
<accession>B7QH55</accession>
<feature type="transmembrane region" description="Helical" evidence="1">
    <location>
        <begin position="32"/>
        <end position="53"/>
    </location>
</feature>
<dbReference type="HOGENOM" id="CLU_168503_0_0_1"/>
<evidence type="ECO:0000313" key="2">
    <source>
        <dbReference type="EMBL" id="EEC18177.1"/>
    </source>
</evidence>
<dbReference type="OrthoDB" id="441412at2759"/>
<dbReference type="EMBL" id="DS937080">
    <property type="protein sequence ID" value="EEC18177.1"/>
    <property type="molecule type" value="Genomic_DNA"/>
</dbReference>
<evidence type="ECO:0000313" key="3">
    <source>
        <dbReference type="EnsemblMetazoa" id="ISCW015058-PA"/>
    </source>
</evidence>
<keyword evidence="1" id="KW-0812">Transmembrane</keyword>
<evidence type="ECO:0000256" key="1">
    <source>
        <dbReference type="SAM" id="Phobius"/>
    </source>
</evidence>
<protein>
    <recommendedName>
        <fullName evidence="5">Cation/H+ exchanger domain-containing protein</fullName>
    </recommendedName>
</protein>
<organism>
    <name type="scientific">Ixodes scapularis</name>
    <name type="common">Black-legged tick</name>
    <name type="synonym">Deer tick</name>
    <dbReference type="NCBI Taxonomy" id="6945"/>
    <lineage>
        <taxon>Eukaryota</taxon>
        <taxon>Metazoa</taxon>
        <taxon>Ecdysozoa</taxon>
        <taxon>Arthropoda</taxon>
        <taxon>Chelicerata</taxon>
        <taxon>Arachnida</taxon>
        <taxon>Acari</taxon>
        <taxon>Parasitiformes</taxon>
        <taxon>Ixodida</taxon>
        <taxon>Ixodoidea</taxon>
        <taxon>Ixodidae</taxon>
        <taxon>Ixodinae</taxon>
        <taxon>Ixodes</taxon>
    </lineage>
</organism>
<name>B7QH55_IXOSC</name>
<dbReference type="VEuPathDB" id="VectorBase:ISCW015058"/>
<reference evidence="2 4" key="1">
    <citation type="submission" date="2008-03" db="EMBL/GenBank/DDBJ databases">
        <title>Annotation of Ixodes scapularis.</title>
        <authorList>
            <consortium name="Ixodes scapularis Genome Project Consortium"/>
            <person name="Caler E."/>
            <person name="Hannick L.I."/>
            <person name="Bidwell S."/>
            <person name="Joardar V."/>
            <person name="Thiagarajan M."/>
            <person name="Amedeo P."/>
            <person name="Galinsky K.J."/>
            <person name="Schobel S."/>
            <person name="Inman J."/>
            <person name="Hostetler J."/>
            <person name="Miller J."/>
            <person name="Hammond M."/>
            <person name="Megy K."/>
            <person name="Lawson D."/>
            <person name="Kodira C."/>
            <person name="Sutton G."/>
            <person name="Meyer J."/>
            <person name="Hill C.A."/>
            <person name="Birren B."/>
            <person name="Nene V."/>
            <person name="Collins F."/>
            <person name="Alarcon-Chaidez F."/>
            <person name="Wikel S."/>
            <person name="Strausberg R."/>
        </authorList>
    </citation>
    <scope>NUCLEOTIDE SEQUENCE [LARGE SCALE GENOMIC DNA]</scope>
    <source>
        <strain evidence="4">Wikel</strain>
        <strain evidence="2">Wikel colony</strain>
    </source>
</reference>